<feature type="domain" description="Treble clef zinc finger" evidence="1">
    <location>
        <begin position="291"/>
        <end position="345"/>
    </location>
</feature>
<dbReference type="GeneID" id="9687339"/>
<dbReference type="AlphaFoldDB" id="C1N2L9"/>
<dbReference type="Pfam" id="PF14311">
    <property type="entry name" value="DUF4379"/>
    <property type="match status" value="5"/>
</dbReference>
<dbReference type="PANTHER" id="PTHR37317">
    <property type="entry name" value="BLR8090 PROTEIN"/>
    <property type="match status" value="1"/>
</dbReference>
<feature type="domain" description="Treble clef zinc finger" evidence="1">
    <location>
        <begin position="218"/>
        <end position="270"/>
    </location>
</feature>
<dbReference type="Proteomes" id="UP000001876">
    <property type="component" value="Unassembled WGS sequence"/>
</dbReference>
<evidence type="ECO:0000313" key="3">
    <source>
        <dbReference type="Proteomes" id="UP000001876"/>
    </source>
</evidence>
<gene>
    <name evidence="2" type="ORF">MICPUCDRAFT_51583</name>
</gene>
<protein>
    <submittedName>
        <fullName evidence="2">Predicted protein</fullName>
    </submittedName>
</protein>
<evidence type="ECO:0000313" key="2">
    <source>
        <dbReference type="EMBL" id="EEH53820.1"/>
    </source>
</evidence>
<keyword evidence="3" id="KW-1185">Reference proteome</keyword>
<feature type="domain" description="Treble clef zinc finger" evidence="1">
    <location>
        <begin position="367"/>
        <end position="418"/>
    </location>
</feature>
<organism evidence="3">
    <name type="scientific">Micromonas pusilla (strain CCMP1545)</name>
    <name type="common">Picoplanktonic green alga</name>
    <dbReference type="NCBI Taxonomy" id="564608"/>
    <lineage>
        <taxon>Eukaryota</taxon>
        <taxon>Viridiplantae</taxon>
        <taxon>Chlorophyta</taxon>
        <taxon>Mamiellophyceae</taxon>
        <taxon>Mamiellales</taxon>
        <taxon>Mamiellaceae</taxon>
        <taxon>Micromonas</taxon>
    </lineage>
</organism>
<evidence type="ECO:0000259" key="1">
    <source>
        <dbReference type="Pfam" id="PF14311"/>
    </source>
</evidence>
<feature type="domain" description="Treble clef zinc finger" evidence="1">
    <location>
        <begin position="63"/>
        <end position="119"/>
    </location>
</feature>
<reference evidence="2 3" key="1">
    <citation type="journal article" date="2009" name="Science">
        <title>Green evolution and dynamic adaptations revealed by genomes of the marine picoeukaryotes Micromonas.</title>
        <authorList>
            <person name="Worden A.Z."/>
            <person name="Lee J.H."/>
            <person name="Mock T."/>
            <person name="Rouze P."/>
            <person name="Simmons M.P."/>
            <person name="Aerts A.L."/>
            <person name="Allen A.E."/>
            <person name="Cuvelier M.L."/>
            <person name="Derelle E."/>
            <person name="Everett M.V."/>
            <person name="Foulon E."/>
            <person name="Grimwood J."/>
            <person name="Gundlach H."/>
            <person name="Henrissat B."/>
            <person name="Napoli C."/>
            <person name="McDonald S.M."/>
            <person name="Parker M.S."/>
            <person name="Rombauts S."/>
            <person name="Salamov A."/>
            <person name="Von Dassow P."/>
            <person name="Badger J.H."/>
            <person name="Coutinho P.M."/>
            <person name="Demir E."/>
            <person name="Dubchak I."/>
            <person name="Gentemann C."/>
            <person name="Eikrem W."/>
            <person name="Gready J.E."/>
            <person name="John U."/>
            <person name="Lanier W."/>
            <person name="Lindquist E.A."/>
            <person name="Lucas S."/>
            <person name="Mayer K.F."/>
            <person name="Moreau H."/>
            <person name="Not F."/>
            <person name="Otillar R."/>
            <person name="Panaud O."/>
            <person name="Pangilinan J."/>
            <person name="Paulsen I."/>
            <person name="Piegu B."/>
            <person name="Poliakov A."/>
            <person name="Robbens S."/>
            <person name="Schmutz J."/>
            <person name="Toulza E."/>
            <person name="Wyss T."/>
            <person name="Zelensky A."/>
            <person name="Zhou K."/>
            <person name="Armbrust E.V."/>
            <person name="Bhattacharya D."/>
            <person name="Goodenough U.W."/>
            <person name="Van de Peer Y."/>
            <person name="Grigoriev I.V."/>
        </authorList>
    </citation>
    <scope>NUCLEOTIDE SEQUENCE [LARGE SCALE GENOMIC DNA]</scope>
    <source>
        <strain evidence="2 3">CCMP1545</strain>
    </source>
</reference>
<accession>C1N2L9</accession>
<dbReference type="RefSeq" id="XP_003062108.1">
    <property type="nucleotide sequence ID" value="XM_003062062.1"/>
</dbReference>
<dbReference type="KEGG" id="mpp:MICPUCDRAFT_51583"/>
<name>C1N2L9_MICPC</name>
<dbReference type="InterPro" id="IPR025487">
    <property type="entry name" value="DUF4379"/>
</dbReference>
<dbReference type="eggNOG" id="ENOG502S0VF">
    <property type="taxonomic scope" value="Eukaryota"/>
</dbReference>
<dbReference type="EMBL" id="GG663745">
    <property type="protein sequence ID" value="EEH53820.1"/>
    <property type="molecule type" value="Genomic_DNA"/>
</dbReference>
<feature type="domain" description="Treble clef zinc finger" evidence="1">
    <location>
        <begin position="141"/>
        <end position="196"/>
    </location>
</feature>
<proteinExistence type="predicted"/>
<sequence>MACVAAAAAPVWSARRPLPLAGGIGSALARHRRAVAPCPPPNARRGQPFAEWCRENGERGERLLEEFDDDVFSPGELTKGNSERRIRWKCRECGWTWRAGLANRTKDKKPTGCPGCAGKVPSWFHSLELTCKESDGRFEHLIGEWAHPTKRMKDFTPRSNEKVPWKCGGCGHEWDAKIHTRTNATHPSGCPKCAGRHLHDLEVHCAQSDGRLDHLPGEWAHPTKSIKDFAPGSNEKVPWKCGGCGHEWDATISHRTNATHPSGCPKCAGRHLHDLEVHCAQSDGRLDHLPREWAHPTKRMKDFAPGSSEKVPWKCGGCGHEWDATINARTNANATHPSGCPKCAGFHLHDLEVHCAQSDGRLDHLPREWAHPTKSMKDFAPASNEKVPWKCGGCGHEWDATIANRTATHSNGCPVCNPGGRNRFERQDDPVDAARV</sequence>
<dbReference type="PANTHER" id="PTHR37317:SF1">
    <property type="entry name" value="ZINC-RIBBON DOMAIN-CONTAINING PROTEIN-RELATED"/>
    <property type="match status" value="1"/>
</dbReference>